<dbReference type="OrthoDB" id="5397557at2759"/>
<comment type="caution">
    <text evidence="1">The sequence shown here is derived from an EMBL/GenBank/DDBJ whole genome shotgun (WGS) entry which is preliminary data.</text>
</comment>
<dbReference type="AlphaFoldDB" id="A0A1Y1Z0Z3"/>
<reference evidence="1 2" key="1">
    <citation type="submission" date="2016-07" db="EMBL/GenBank/DDBJ databases">
        <title>Pervasive Adenine N6-methylation of Active Genes in Fungi.</title>
        <authorList>
            <consortium name="DOE Joint Genome Institute"/>
            <person name="Mondo S.J."/>
            <person name="Dannebaum R.O."/>
            <person name="Kuo R.C."/>
            <person name="Labutti K."/>
            <person name="Haridas S."/>
            <person name="Kuo A."/>
            <person name="Salamov A."/>
            <person name="Ahrendt S.R."/>
            <person name="Lipzen A."/>
            <person name="Sullivan W."/>
            <person name="Andreopoulos W.B."/>
            <person name="Clum A."/>
            <person name="Lindquist E."/>
            <person name="Daum C."/>
            <person name="Ramamoorthy G.K."/>
            <person name="Gryganskyi A."/>
            <person name="Culley D."/>
            <person name="Magnuson J.K."/>
            <person name="James T.Y."/>
            <person name="O'Malley M.A."/>
            <person name="Stajich J.E."/>
            <person name="Spatafora J.W."/>
            <person name="Visel A."/>
            <person name="Grigoriev I.V."/>
        </authorList>
    </citation>
    <scope>NUCLEOTIDE SEQUENCE [LARGE SCALE GENOMIC DNA]</scope>
    <source>
        <strain evidence="1 2">CBS 115471</strain>
    </source>
</reference>
<sequence length="398" mass="46618">MFEIDTRRPWREQLNWDLYANSDFKPITPFHLYVRPEGPASVRLSPTFSQFLRLPLELQHAIVKSCDSPTLFQLMHVSSSIRNEARKLFWSNPEAWYLVDSEWLFEGGFPGPTLHDPDFISCTKYVEVEVYLTSSLEPWSEERVPKFWETFQKCLPSVTHVVLSCIRFGNKLSDLHRAIVQQCPAKITASVSLLHDDESRPQLERSLWRYGSKGWELISLIWTHKCIFGSPKVFRGPVGLFQDMLYNSRLSRYRKMGLWVVRVQALEKHHFHGRSEPFKCPRTRCRVRFEHPGEWPLHAMKSRTHYRVSEASMPDEGLEAEYEKQDRISCDAWNSKPQVHLALQYGWGVKGSEDWSSVTEAFLNQIENDLLYAHREPARECSTFQTFRLLMSFVSVEI</sequence>
<dbReference type="Proteomes" id="UP000193144">
    <property type="component" value="Unassembled WGS sequence"/>
</dbReference>
<evidence type="ECO:0000313" key="2">
    <source>
        <dbReference type="Proteomes" id="UP000193144"/>
    </source>
</evidence>
<dbReference type="EMBL" id="MCFA01000141">
    <property type="protein sequence ID" value="ORY03952.1"/>
    <property type="molecule type" value="Genomic_DNA"/>
</dbReference>
<name>A0A1Y1Z0Z3_9PLEO</name>
<proteinExistence type="predicted"/>
<gene>
    <name evidence="1" type="ORF">BCR34DRAFT_573131</name>
</gene>
<evidence type="ECO:0000313" key="1">
    <source>
        <dbReference type="EMBL" id="ORY03952.1"/>
    </source>
</evidence>
<keyword evidence="2" id="KW-1185">Reference proteome</keyword>
<organism evidence="1 2">
    <name type="scientific">Clohesyomyces aquaticus</name>
    <dbReference type="NCBI Taxonomy" id="1231657"/>
    <lineage>
        <taxon>Eukaryota</taxon>
        <taxon>Fungi</taxon>
        <taxon>Dikarya</taxon>
        <taxon>Ascomycota</taxon>
        <taxon>Pezizomycotina</taxon>
        <taxon>Dothideomycetes</taxon>
        <taxon>Pleosporomycetidae</taxon>
        <taxon>Pleosporales</taxon>
        <taxon>Lindgomycetaceae</taxon>
        <taxon>Clohesyomyces</taxon>
    </lineage>
</organism>
<protein>
    <recommendedName>
        <fullName evidence="3">F-box domain-containing protein</fullName>
    </recommendedName>
</protein>
<evidence type="ECO:0008006" key="3">
    <source>
        <dbReference type="Google" id="ProtNLM"/>
    </source>
</evidence>
<accession>A0A1Y1Z0Z3</accession>